<dbReference type="CDD" id="cd06222">
    <property type="entry name" value="RNase_H_like"/>
    <property type="match status" value="1"/>
</dbReference>
<dbReference type="GO" id="GO:0003676">
    <property type="term" value="F:nucleic acid binding"/>
    <property type="evidence" value="ECO:0007669"/>
    <property type="project" value="InterPro"/>
</dbReference>
<proteinExistence type="predicted"/>
<dbReference type="InterPro" id="IPR036397">
    <property type="entry name" value="RNaseH_sf"/>
</dbReference>
<dbReference type="PANTHER" id="PTHR47074:SF11">
    <property type="entry name" value="REVERSE TRANSCRIPTASE-LIKE PROTEIN"/>
    <property type="match status" value="1"/>
</dbReference>
<gene>
    <name evidence="3" type="ORF">LWI28_000226</name>
</gene>
<evidence type="ECO:0000313" key="3">
    <source>
        <dbReference type="EMBL" id="KAI9152736.1"/>
    </source>
</evidence>
<evidence type="ECO:0000313" key="4">
    <source>
        <dbReference type="Proteomes" id="UP001064489"/>
    </source>
</evidence>
<comment type="caution">
    <text evidence="3">The sequence shown here is derived from an EMBL/GenBank/DDBJ whole genome shotgun (WGS) entry which is preliminary data.</text>
</comment>
<dbReference type="EMBL" id="JAJSOW010000108">
    <property type="protein sequence ID" value="KAI9152736.1"/>
    <property type="molecule type" value="Genomic_DNA"/>
</dbReference>
<dbReference type="InterPro" id="IPR044730">
    <property type="entry name" value="RNase_H-like_dom_plant"/>
</dbReference>
<keyword evidence="4" id="KW-1185">Reference proteome</keyword>
<keyword evidence="1" id="KW-0812">Transmembrane</keyword>
<dbReference type="InterPro" id="IPR052929">
    <property type="entry name" value="RNase_H-like_EbsB-rel"/>
</dbReference>
<protein>
    <recommendedName>
        <fullName evidence="2">RNase H type-1 domain-containing protein</fullName>
    </recommendedName>
</protein>
<evidence type="ECO:0000256" key="1">
    <source>
        <dbReference type="SAM" id="Phobius"/>
    </source>
</evidence>
<reference evidence="3" key="2">
    <citation type="submission" date="2023-02" db="EMBL/GenBank/DDBJ databases">
        <authorList>
            <person name="Swenson N.G."/>
            <person name="Wegrzyn J.L."/>
            <person name="Mcevoy S.L."/>
        </authorList>
    </citation>
    <scope>NUCLEOTIDE SEQUENCE</scope>
    <source>
        <strain evidence="3">91603</strain>
        <tissue evidence="3">Leaf</tissue>
    </source>
</reference>
<dbReference type="Proteomes" id="UP001064489">
    <property type="component" value="Chromosome 11"/>
</dbReference>
<reference evidence="3" key="1">
    <citation type="journal article" date="2022" name="Plant J.">
        <title>Strategies of tolerance reflected in two North American maple genomes.</title>
        <authorList>
            <person name="McEvoy S.L."/>
            <person name="Sezen U.U."/>
            <person name="Trouern-Trend A."/>
            <person name="McMahon S.M."/>
            <person name="Schaberg P.G."/>
            <person name="Yang J."/>
            <person name="Wegrzyn J.L."/>
            <person name="Swenson N.G."/>
        </authorList>
    </citation>
    <scope>NUCLEOTIDE SEQUENCE</scope>
    <source>
        <strain evidence="3">91603</strain>
    </source>
</reference>
<name>A0AAD5I6V0_ACENE</name>
<feature type="transmembrane region" description="Helical" evidence="1">
    <location>
        <begin position="251"/>
        <end position="275"/>
    </location>
</feature>
<dbReference type="Gene3D" id="3.30.420.10">
    <property type="entry name" value="Ribonuclease H-like superfamily/Ribonuclease H"/>
    <property type="match status" value="1"/>
</dbReference>
<dbReference type="PANTHER" id="PTHR47074">
    <property type="entry name" value="BNAC02G40300D PROTEIN"/>
    <property type="match status" value="1"/>
</dbReference>
<accession>A0AAD5I6V0</accession>
<organism evidence="3 4">
    <name type="scientific">Acer negundo</name>
    <name type="common">Box elder</name>
    <dbReference type="NCBI Taxonomy" id="4023"/>
    <lineage>
        <taxon>Eukaryota</taxon>
        <taxon>Viridiplantae</taxon>
        <taxon>Streptophyta</taxon>
        <taxon>Embryophyta</taxon>
        <taxon>Tracheophyta</taxon>
        <taxon>Spermatophyta</taxon>
        <taxon>Magnoliopsida</taxon>
        <taxon>eudicotyledons</taxon>
        <taxon>Gunneridae</taxon>
        <taxon>Pentapetalae</taxon>
        <taxon>rosids</taxon>
        <taxon>malvids</taxon>
        <taxon>Sapindales</taxon>
        <taxon>Sapindaceae</taxon>
        <taxon>Hippocastanoideae</taxon>
        <taxon>Acereae</taxon>
        <taxon>Acer</taxon>
    </lineage>
</organism>
<dbReference type="Pfam" id="PF13456">
    <property type="entry name" value="RVT_3"/>
    <property type="match status" value="1"/>
</dbReference>
<dbReference type="InterPro" id="IPR002156">
    <property type="entry name" value="RNaseH_domain"/>
</dbReference>
<dbReference type="AlphaFoldDB" id="A0AAD5I6V0"/>
<feature type="domain" description="RNase H type-1" evidence="2">
    <location>
        <begin position="151"/>
        <end position="259"/>
    </location>
</feature>
<evidence type="ECO:0000259" key="2">
    <source>
        <dbReference type="Pfam" id="PF13456"/>
    </source>
</evidence>
<dbReference type="GO" id="GO:0004523">
    <property type="term" value="F:RNA-DNA hybrid ribonuclease activity"/>
    <property type="evidence" value="ECO:0007669"/>
    <property type="project" value="InterPro"/>
</dbReference>
<keyword evidence="1" id="KW-0472">Membrane</keyword>
<sequence>MALAQDISVSSLLHSDGSVWNLESLNQFFHFEYSSKADEVWYKTVFWELLVSIKGLSCLDMLSWLAVNVKKSELEFVCMLLWGVWFNRNARSHALILRSPNEVVYWVSGLLTEFHSSHKIFILKNKAPMVLPPLAFSPPSTGELKLISNVGVGVVIRNDIGQVVVAMTKFVLGFFSAEMVELLALREGLLSAKNLGFIANWVEVDAANVASGLACDSFQWSDAGPIVIDIKGLFEDVRVVKCLSTPRNGNVMAYTLAALAFSYYWFNYFNLIYYYCPSACHQMTKVAFVA</sequence>
<keyword evidence="1" id="KW-1133">Transmembrane helix</keyword>